<dbReference type="GO" id="GO:0008270">
    <property type="term" value="F:zinc ion binding"/>
    <property type="evidence" value="ECO:0007669"/>
    <property type="project" value="UniProtKB-UniRule"/>
</dbReference>
<proteinExistence type="inferred from homology"/>
<dbReference type="InterPro" id="IPR014729">
    <property type="entry name" value="Rossmann-like_a/b/a_fold"/>
</dbReference>
<sequence>MALKLYNTLTREKELFVPHEKNLVRMYNCGPTVYWRMQLGNIRAYANWDILHRTLLYLGYDVDRVVNFTDVGHMTEDEDFGDDKIENTARSEGKTPQEISDHFINTVTQDFYSMNYLQPDGSQTRLDMTPDETKDHGWARATLHIEDMIAHNKMIEVNGFTYETEQALYFDVTKLPDYTKLSRQVLSDKLVGVRDEVIVDPNKKNPADFVLWMKRTGKYAKHLQHWESPWGDGFPGWHIECSAMGCKYLGEYIDIHTGGVDHISVHHTNERAQNIGAYGHEVVRFWLHNEFLTNKEGDKFSKSKGNAFTLVELREKGYDPLDLRYYFMSIHYRQPIRFSEDGLESAKNARKSLIDKILSLVRGSESLDEGDILKAYDERFRESLMDDLNVSSALAVISELLGSESKDSDKVRTILEFDRVLGLRLRESIEKALEKDLPSEVQDLVDQRTKARAEKDYQRSDDLRDRLKEMGYEVLDGVNGQDVRKIVL</sequence>
<comment type="caution">
    <text evidence="12">The sequence shown here is derived from an EMBL/GenBank/DDBJ whole genome shotgun (WGS) entry which is preliminary data.</text>
</comment>
<dbReference type="Gene3D" id="3.40.50.620">
    <property type="entry name" value="HUPs"/>
    <property type="match status" value="1"/>
</dbReference>
<dbReference type="GO" id="GO:0005524">
    <property type="term" value="F:ATP binding"/>
    <property type="evidence" value="ECO:0007669"/>
    <property type="project" value="UniProtKB-UniRule"/>
</dbReference>
<reference evidence="12" key="2">
    <citation type="journal article" date="2021" name="Microbiome">
        <title>Successional dynamics and alternative stable states in a saline activated sludge microbial community over 9 years.</title>
        <authorList>
            <person name="Wang Y."/>
            <person name="Ye J."/>
            <person name="Ju F."/>
            <person name="Liu L."/>
            <person name="Boyd J.A."/>
            <person name="Deng Y."/>
            <person name="Parks D.H."/>
            <person name="Jiang X."/>
            <person name="Yin X."/>
            <person name="Woodcroft B.J."/>
            <person name="Tyson G.W."/>
            <person name="Hugenholtz P."/>
            <person name="Polz M.F."/>
            <person name="Zhang T."/>
        </authorList>
    </citation>
    <scope>NUCLEOTIDE SEQUENCE</scope>
    <source>
        <strain evidence="12">HKST-UBA17</strain>
    </source>
</reference>
<dbReference type="PRINTS" id="PR00983">
    <property type="entry name" value="TRNASYNTHCYS"/>
</dbReference>
<feature type="binding site" evidence="9">
    <location>
        <position position="270"/>
    </location>
    <ligand>
        <name>Zn(2+)</name>
        <dbReference type="ChEBI" id="CHEBI:29105"/>
    </ligand>
</feature>
<evidence type="ECO:0000256" key="7">
    <source>
        <dbReference type="ARBA" id="ARBA00022917"/>
    </source>
</evidence>
<keyword evidence="5 9" id="KW-0862">Zinc</keyword>
<dbReference type="InterPro" id="IPR009080">
    <property type="entry name" value="tRNAsynth_Ia_anticodon-bd"/>
</dbReference>
<evidence type="ECO:0000256" key="5">
    <source>
        <dbReference type="ARBA" id="ARBA00022833"/>
    </source>
</evidence>
<dbReference type="Pfam" id="PF23493">
    <property type="entry name" value="CysS_C"/>
    <property type="match status" value="1"/>
</dbReference>
<dbReference type="EC" id="6.1.1.16" evidence="9"/>
<keyword evidence="6 9" id="KW-0067">ATP-binding</keyword>
<accession>A0A955KXR0</accession>
<feature type="binding site" evidence="9">
    <location>
        <position position="302"/>
    </location>
    <ligand>
        <name>ATP</name>
        <dbReference type="ChEBI" id="CHEBI:30616"/>
    </ligand>
</feature>
<keyword evidence="2 9" id="KW-0436">Ligase</keyword>
<evidence type="ECO:0000313" key="13">
    <source>
        <dbReference type="Proteomes" id="UP000741282"/>
    </source>
</evidence>
<feature type="binding site" evidence="9">
    <location>
        <position position="266"/>
    </location>
    <ligand>
        <name>Zn(2+)</name>
        <dbReference type="ChEBI" id="CHEBI:29105"/>
    </ligand>
</feature>
<dbReference type="Gene3D" id="1.20.120.1910">
    <property type="entry name" value="Cysteine-tRNA ligase, C-terminal anti-codon recognition domain"/>
    <property type="match status" value="1"/>
</dbReference>
<dbReference type="PANTHER" id="PTHR10890:SF3">
    <property type="entry name" value="CYSTEINE--TRNA LIGASE, CYTOPLASMIC"/>
    <property type="match status" value="1"/>
</dbReference>
<evidence type="ECO:0000259" key="11">
    <source>
        <dbReference type="Pfam" id="PF23493"/>
    </source>
</evidence>
<evidence type="ECO:0000256" key="3">
    <source>
        <dbReference type="ARBA" id="ARBA00022723"/>
    </source>
</evidence>
<comment type="caution">
    <text evidence="9">Lacks conserved residue(s) required for the propagation of feature annotation.</text>
</comment>
<dbReference type="GO" id="GO:0006423">
    <property type="term" value="P:cysteinyl-tRNA aminoacylation"/>
    <property type="evidence" value="ECO:0007669"/>
    <property type="project" value="UniProtKB-UniRule"/>
</dbReference>
<evidence type="ECO:0000256" key="4">
    <source>
        <dbReference type="ARBA" id="ARBA00022741"/>
    </source>
</evidence>
<dbReference type="PANTHER" id="PTHR10890">
    <property type="entry name" value="CYSTEINYL-TRNA SYNTHETASE"/>
    <property type="match status" value="1"/>
</dbReference>
<evidence type="ECO:0000256" key="6">
    <source>
        <dbReference type="ARBA" id="ARBA00022840"/>
    </source>
</evidence>
<keyword evidence="4 9" id="KW-0547">Nucleotide-binding</keyword>
<comment type="subcellular location">
    <subcellularLocation>
        <location evidence="9">Cytoplasm</location>
    </subcellularLocation>
</comment>
<dbReference type="EMBL" id="JAGQLN010000001">
    <property type="protein sequence ID" value="MCA9376370.1"/>
    <property type="molecule type" value="Genomic_DNA"/>
</dbReference>
<evidence type="ECO:0000256" key="8">
    <source>
        <dbReference type="ARBA" id="ARBA00023146"/>
    </source>
</evidence>
<keyword evidence="8 9" id="KW-0030">Aminoacyl-tRNA synthetase</keyword>
<protein>
    <recommendedName>
        <fullName evidence="9">Cysteine--tRNA ligase</fullName>
        <ecNumber evidence="9">6.1.1.16</ecNumber>
    </recommendedName>
    <alternativeName>
        <fullName evidence="9">Cysteinyl-tRNA synthetase</fullName>
        <shortName evidence="9">CysRS</shortName>
    </alternativeName>
</protein>
<feature type="binding site" evidence="9">
    <location>
        <position position="29"/>
    </location>
    <ligand>
        <name>Zn(2+)</name>
        <dbReference type="ChEBI" id="CHEBI:29105"/>
    </ligand>
</feature>
<dbReference type="InterPro" id="IPR032678">
    <property type="entry name" value="tRNA-synt_1_cat_dom"/>
</dbReference>
<dbReference type="AlphaFoldDB" id="A0A955KXR0"/>
<feature type="domain" description="tRNA synthetases class I catalytic" evidence="10">
    <location>
        <begin position="16"/>
        <end position="347"/>
    </location>
</feature>
<evidence type="ECO:0000256" key="1">
    <source>
        <dbReference type="ARBA" id="ARBA00011245"/>
    </source>
</evidence>
<dbReference type="Pfam" id="PF01406">
    <property type="entry name" value="tRNA-synt_1e"/>
    <property type="match status" value="1"/>
</dbReference>
<comment type="cofactor">
    <cofactor evidence="9">
        <name>Zn(2+)</name>
        <dbReference type="ChEBI" id="CHEBI:29105"/>
    </cofactor>
    <text evidence="9">Binds 1 zinc ion per subunit.</text>
</comment>
<dbReference type="GO" id="GO:0004817">
    <property type="term" value="F:cysteine-tRNA ligase activity"/>
    <property type="evidence" value="ECO:0007669"/>
    <property type="project" value="UniProtKB-UniRule"/>
</dbReference>
<dbReference type="GO" id="GO:0005829">
    <property type="term" value="C:cytosol"/>
    <property type="evidence" value="ECO:0007669"/>
    <property type="project" value="TreeGrafter"/>
</dbReference>
<evidence type="ECO:0000256" key="2">
    <source>
        <dbReference type="ARBA" id="ARBA00022598"/>
    </source>
</evidence>
<dbReference type="InterPro" id="IPR015803">
    <property type="entry name" value="Cys-tRNA-ligase"/>
</dbReference>
<feature type="binding site" evidence="9">
    <location>
        <position position="241"/>
    </location>
    <ligand>
        <name>Zn(2+)</name>
        <dbReference type="ChEBI" id="CHEBI:29105"/>
    </ligand>
</feature>
<evidence type="ECO:0000259" key="10">
    <source>
        <dbReference type="Pfam" id="PF01406"/>
    </source>
</evidence>
<dbReference type="Proteomes" id="UP000741282">
    <property type="component" value="Unassembled WGS sequence"/>
</dbReference>
<feature type="domain" description="Cysteinyl-tRNA ligase anticodon binding" evidence="11">
    <location>
        <begin position="435"/>
        <end position="484"/>
    </location>
</feature>
<dbReference type="SUPFAM" id="SSF52374">
    <property type="entry name" value="Nucleotidylyl transferase"/>
    <property type="match status" value="1"/>
</dbReference>
<keyword evidence="7 9" id="KW-0648">Protein biosynthesis</keyword>
<evidence type="ECO:0000256" key="9">
    <source>
        <dbReference type="HAMAP-Rule" id="MF_00041"/>
    </source>
</evidence>
<comment type="subunit">
    <text evidence="1 9">Monomer.</text>
</comment>
<reference evidence="12" key="1">
    <citation type="submission" date="2020-04" db="EMBL/GenBank/DDBJ databases">
        <authorList>
            <person name="Zhang T."/>
        </authorList>
    </citation>
    <scope>NUCLEOTIDE SEQUENCE</scope>
    <source>
        <strain evidence="12">HKST-UBA17</strain>
    </source>
</reference>
<organism evidence="12 13">
    <name type="scientific">Candidatus Dojkabacteria bacterium</name>
    <dbReference type="NCBI Taxonomy" id="2099670"/>
    <lineage>
        <taxon>Bacteria</taxon>
        <taxon>Candidatus Dojkabacteria</taxon>
    </lineage>
</organism>
<dbReference type="NCBIfam" id="TIGR00435">
    <property type="entry name" value="cysS"/>
    <property type="match status" value="1"/>
</dbReference>
<comment type="similarity">
    <text evidence="9">Belongs to the class-I aminoacyl-tRNA synthetase family.</text>
</comment>
<comment type="catalytic activity">
    <reaction evidence="9">
        <text>tRNA(Cys) + L-cysteine + ATP = L-cysteinyl-tRNA(Cys) + AMP + diphosphate</text>
        <dbReference type="Rhea" id="RHEA:17773"/>
        <dbReference type="Rhea" id="RHEA-COMP:9661"/>
        <dbReference type="Rhea" id="RHEA-COMP:9679"/>
        <dbReference type="ChEBI" id="CHEBI:30616"/>
        <dbReference type="ChEBI" id="CHEBI:33019"/>
        <dbReference type="ChEBI" id="CHEBI:35235"/>
        <dbReference type="ChEBI" id="CHEBI:78442"/>
        <dbReference type="ChEBI" id="CHEBI:78517"/>
        <dbReference type="ChEBI" id="CHEBI:456215"/>
        <dbReference type="EC" id="6.1.1.16"/>
    </reaction>
</comment>
<dbReference type="InterPro" id="IPR024909">
    <property type="entry name" value="Cys-tRNA/MSH_ligase"/>
</dbReference>
<gene>
    <name evidence="9 12" type="primary">cysS</name>
    <name evidence="12" type="ORF">KC685_00430</name>
</gene>
<evidence type="ECO:0000313" key="12">
    <source>
        <dbReference type="EMBL" id="MCA9376370.1"/>
    </source>
</evidence>
<keyword evidence="3 9" id="KW-0479">Metal-binding</keyword>
<dbReference type="SUPFAM" id="SSF47323">
    <property type="entry name" value="Anticodon-binding domain of a subclass of class I aminoacyl-tRNA synthetases"/>
    <property type="match status" value="1"/>
</dbReference>
<keyword evidence="9" id="KW-0963">Cytoplasm</keyword>
<name>A0A955KXR0_9BACT</name>
<dbReference type="InterPro" id="IPR056411">
    <property type="entry name" value="CysS_C"/>
</dbReference>
<dbReference type="HAMAP" id="MF_00041">
    <property type="entry name" value="Cys_tRNA_synth"/>
    <property type="match status" value="1"/>
</dbReference>